<evidence type="ECO:0000256" key="1">
    <source>
        <dbReference type="SAM" id="Phobius"/>
    </source>
</evidence>
<keyword evidence="1" id="KW-1133">Transmembrane helix</keyword>
<dbReference type="AlphaFoldDB" id="A0A9E4N0Y3"/>
<dbReference type="EMBL" id="JAEPDI010000013">
    <property type="protein sequence ID" value="MCG7940381.1"/>
    <property type="molecule type" value="Genomic_DNA"/>
</dbReference>
<feature type="transmembrane region" description="Helical" evidence="1">
    <location>
        <begin position="206"/>
        <end position="225"/>
    </location>
</feature>
<protein>
    <submittedName>
        <fullName evidence="2">VPLPA-CTERM sorting domain-containing protein</fullName>
    </submittedName>
</protein>
<gene>
    <name evidence="2" type="ORF">JAZ04_16225</name>
</gene>
<keyword evidence="1" id="KW-0472">Membrane</keyword>
<name>A0A9E4N0Y3_9GAMM</name>
<accession>A0A9E4N0Y3</accession>
<comment type="caution">
    <text evidence="2">The sequence shown here is derived from an EMBL/GenBank/DDBJ whole genome shotgun (WGS) entry which is preliminary data.</text>
</comment>
<proteinExistence type="predicted"/>
<evidence type="ECO:0000313" key="3">
    <source>
        <dbReference type="Proteomes" id="UP000886687"/>
    </source>
</evidence>
<keyword evidence="1" id="KW-0812">Transmembrane</keyword>
<dbReference type="Proteomes" id="UP000886687">
    <property type="component" value="Unassembled WGS sequence"/>
</dbReference>
<organism evidence="2 3">
    <name type="scientific">Candidatus Thiodiazotropha lotti</name>
    <dbReference type="NCBI Taxonomy" id="2792787"/>
    <lineage>
        <taxon>Bacteria</taxon>
        <taxon>Pseudomonadati</taxon>
        <taxon>Pseudomonadota</taxon>
        <taxon>Gammaproteobacteria</taxon>
        <taxon>Chromatiales</taxon>
        <taxon>Sedimenticolaceae</taxon>
        <taxon>Candidatus Thiodiazotropha</taxon>
    </lineage>
</organism>
<reference evidence="2" key="1">
    <citation type="journal article" date="2021" name="Proc. Natl. Acad. Sci. U.S.A.">
        <title>Global biogeography of chemosynthetic symbionts reveals both localized and globally distributed symbiont groups. .</title>
        <authorList>
            <person name="Osvatic J.T."/>
            <person name="Wilkins L.G.E."/>
            <person name="Leibrecht L."/>
            <person name="Leray M."/>
            <person name="Zauner S."/>
            <person name="Polzin J."/>
            <person name="Camacho Y."/>
            <person name="Gros O."/>
            <person name="van Gils J.A."/>
            <person name="Eisen J.A."/>
            <person name="Petersen J.M."/>
            <person name="Yuen B."/>
        </authorList>
    </citation>
    <scope>NUCLEOTIDE SEQUENCE</scope>
    <source>
        <strain evidence="2">MAGL173</strain>
    </source>
</reference>
<sequence>MLRRLSIHFLTLASIIGLGLWFTTASAAILSPGSNITLNGTTLATDPNLAGTVVHENLIGFTLTDPSGATLLTGNYLDRVIRSTNTDQLIFSGRIQDLANVGSSSMGVLDWSVSGFGGYQTDVEYRTDDLLGDIGPETALRSSDGDNVIFDFFIELEPPETSLPSSIATDATLFDLTGTAFLSLENLISGEELEIELDGLAAPSAVPLPAAFWMFGSGLIGLIGFQRQRRKS</sequence>
<evidence type="ECO:0000313" key="2">
    <source>
        <dbReference type="EMBL" id="MCG7940381.1"/>
    </source>
</evidence>